<accession>A0A8J2KC82</accession>
<keyword evidence="7" id="KW-0418">Kinase</keyword>
<dbReference type="PROSITE" id="PS50011">
    <property type="entry name" value="PROTEIN_KINASE_DOM"/>
    <property type="match status" value="1"/>
</dbReference>
<dbReference type="EMBL" id="CAJVCH010252267">
    <property type="protein sequence ID" value="CAG7733627.1"/>
    <property type="molecule type" value="Genomic_DNA"/>
</dbReference>
<evidence type="ECO:0000256" key="7">
    <source>
        <dbReference type="ARBA" id="ARBA00022777"/>
    </source>
</evidence>
<gene>
    <name evidence="16" type="ORF">AFUS01_LOCUS22058</name>
</gene>
<feature type="region of interest" description="Disordered" evidence="14">
    <location>
        <begin position="328"/>
        <end position="365"/>
    </location>
</feature>
<evidence type="ECO:0000256" key="8">
    <source>
        <dbReference type="ARBA" id="ARBA00022840"/>
    </source>
</evidence>
<keyword evidence="11" id="KW-0829">Tyrosine-protein kinase</keyword>
<feature type="compositionally biased region" description="Low complexity" evidence="14">
    <location>
        <begin position="31"/>
        <end position="45"/>
    </location>
</feature>
<evidence type="ECO:0000313" key="17">
    <source>
        <dbReference type="Proteomes" id="UP000708208"/>
    </source>
</evidence>
<feature type="compositionally biased region" description="Polar residues" evidence="14">
    <location>
        <begin position="73"/>
        <end position="87"/>
    </location>
</feature>
<comment type="caution">
    <text evidence="16">The sequence shown here is derived from an EMBL/GenBank/DDBJ whole genome shotgun (WGS) entry which is preliminary data.</text>
</comment>
<name>A0A8J2KC82_9HEXA</name>
<dbReference type="FunFam" id="1.10.510.10:FF:000190">
    <property type="entry name" value="Proto-oncogene tyrosine-protein kinase receptor Ret"/>
    <property type="match status" value="1"/>
</dbReference>
<protein>
    <recommendedName>
        <fullName evidence="2">receptor protein-tyrosine kinase</fullName>
        <ecNumber evidence="2">2.7.10.1</ecNumber>
    </recommendedName>
</protein>
<evidence type="ECO:0000256" key="12">
    <source>
        <dbReference type="ARBA" id="ARBA00023180"/>
    </source>
</evidence>
<evidence type="ECO:0000256" key="3">
    <source>
        <dbReference type="ARBA" id="ARBA00022679"/>
    </source>
</evidence>
<evidence type="ECO:0000256" key="10">
    <source>
        <dbReference type="ARBA" id="ARBA00023136"/>
    </source>
</evidence>
<proteinExistence type="predicted"/>
<sequence length="604" mass="67449">VREAYWPMLNLGIEGSRGASPTKNVCSSTHSQRTSTDGTTTDSCGSSQISYADIGIFSENSSASLPGKRAENSPATGRNETGYSTTEEVCPEEDFPCMKRESETPGSPDLSENCRPISEKDVLSYARQISLGMAYLERNHVVHRDLACRNVLVMGDYKQVKISDFGLSRDIYTWNVYHQKTDGKLPVKWMAIESIFTHIFSSKSDVWSYGILLWELVTLGGNPYPAIGNNELFHLLKTGYRMERPENCSEELYALMRKCWRTAPADRPNFTELRRHLETMMEASEPTLYLSLQADIPSDYFNINARSDLSEIPLQPVSLHYPSISLNEFKPRSTKPADKYENTKVDENISSPSPLPPPERTAMGDEQMASPKLVISKNDYYNFRHRKPLALDLDLRSRTLSELSSTTCAETEVTDLSSNPVSPTSNTLIDDEVFSDGAVPEPIPSIGATNLTRIFRRPKTTDPPLKYTPSANNATGLFGSGVQNIKESIVLSSTRLFSRLHFPSLFRISQACTAESTKTDDEKRVHDFTQSKPQCTDSGRMGTVERIRSSNLECMEVDGCEDEVCNANSDHLNPVGAIVEEPSCCTEPFPTMAINRAYDFNFQI</sequence>
<evidence type="ECO:0000256" key="14">
    <source>
        <dbReference type="SAM" id="MobiDB-lite"/>
    </source>
</evidence>
<evidence type="ECO:0000256" key="6">
    <source>
        <dbReference type="ARBA" id="ARBA00022741"/>
    </source>
</evidence>
<dbReference type="CDD" id="cd00192">
    <property type="entry name" value="PTKc"/>
    <property type="match status" value="1"/>
</dbReference>
<organism evidence="16 17">
    <name type="scientific">Allacma fusca</name>
    <dbReference type="NCBI Taxonomy" id="39272"/>
    <lineage>
        <taxon>Eukaryota</taxon>
        <taxon>Metazoa</taxon>
        <taxon>Ecdysozoa</taxon>
        <taxon>Arthropoda</taxon>
        <taxon>Hexapoda</taxon>
        <taxon>Collembola</taxon>
        <taxon>Symphypleona</taxon>
        <taxon>Sminthuridae</taxon>
        <taxon>Allacma</taxon>
    </lineage>
</organism>
<comment type="catalytic activity">
    <reaction evidence="13">
        <text>L-tyrosyl-[protein] + ATP = O-phospho-L-tyrosyl-[protein] + ADP + H(+)</text>
        <dbReference type="Rhea" id="RHEA:10596"/>
        <dbReference type="Rhea" id="RHEA-COMP:10136"/>
        <dbReference type="Rhea" id="RHEA-COMP:20101"/>
        <dbReference type="ChEBI" id="CHEBI:15378"/>
        <dbReference type="ChEBI" id="CHEBI:30616"/>
        <dbReference type="ChEBI" id="CHEBI:46858"/>
        <dbReference type="ChEBI" id="CHEBI:61978"/>
        <dbReference type="ChEBI" id="CHEBI:456216"/>
        <dbReference type="EC" id="2.7.10.1"/>
    </reaction>
</comment>
<evidence type="ECO:0000256" key="9">
    <source>
        <dbReference type="ARBA" id="ARBA00022989"/>
    </source>
</evidence>
<dbReference type="PANTHER" id="PTHR24416">
    <property type="entry name" value="TYROSINE-PROTEIN KINASE RECEPTOR"/>
    <property type="match status" value="1"/>
</dbReference>
<evidence type="ECO:0000259" key="15">
    <source>
        <dbReference type="PROSITE" id="PS50011"/>
    </source>
</evidence>
<dbReference type="InterPro" id="IPR020635">
    <property type="entry name" value="Tyr_kinase_cat_dom"/>
</dbReference>
<dbReference type="InterPro" id="IPR001245">
    <property type="entry name" value="Ser-Thr/Tyr_kinase_cat_dom"/>
</dbReference>
<dbReference type="PROSITE" id="PS00109">
    <property type="entry name" value="PROTEIN_KINASE_TYR"/>
    <property type="match status" value="1"/>
</dbReference>
<dbReference type="PANTHER" id="PTHR24416:SF620">
    <property type="entry name" value="TYROSINE-PROTEIN KINASE RECEPTOR TORSO"/>
    <property type="match status" value="1"/>
</dbReference>
<evidence type="ECO:0000256" key="11">
    <source>
        <dbReference type="ARBA" id="ARBA00023137"/>
    </source>
</evidence>
<dbReference type="AlphaFoldDB" id="A0A8J2KC82"/>
<keyword evidence="12" id="KW-0325">Glycoprotein</keyword>
<feature type="compositionally biased region" description="Polar residues" evidence="14">
    <location>
        <begin position="19"/>
        <end position="30"/>
    </location>
</feature>
<keyword evidence="8" id="KW-0067">ATP-binding</keyword>
<keyword evidence="17" id="KW-1185">Reference proteome</keyword>
<keyword evidence="9" id="KW-1133">Transmembrane helix</keyword>
<evidence type="ECO:0000256" key="4">
    <source>
        <dbReference type="ARBA" id="ARBA00022692"/>
    </source>
</evidence>
<feature type="domain" description="Protein kinase" evidence="15">
    <location>
        <begin position="1"/>
        <end position="279"/>
    </location>
</feature>
<dbReference type="InterPro" id="IPR000719">
    <property type="entry name" value="Prot_kinase_dom"/>
</dbReference>
<dbReference type="Pfam" id="PF07714">
    <property type="entry name" value="PK_Tyr_Ser-Thr"/>
    <property type="match status" value="1"/>
</dbReference>
<dbReference type="GO" id="GO:1902533">
    <property type="term" value="P:positive regulation of intracellular signal transduction"/>
    <property type="evidence" value="ECO:0007669"/>
    <property type="project" value="UniProtKB-ARBA"/>
</dbReference>
<keyword evidence="10" id="KW-0472">Membrane</keyword>
<dbReference type="InterPro" id="IPR008266">
    <property type="entry name" value="Tyr_kinase_AS"/>
</dbReference>
<dbReference type="EC" id="2.7.10.1" evidence="2"/>
<evidence type="ECO:0000256" key="13">
    <source>
        <dbReference type="ARBA" id="ARBA00051243"/>
    </source>
</evidence>
<dbReference type="GO" id="GO:0007169">
    <property type="term" value="P:cell surface receptor protein tyrosine kinase signaling pathway"/>
    <property type="evidence" value="ECO:0007669"/>
    <property type="project" value="TreeGrafter"/>
</dbReference>
<feature type="region of interest" description="Disordered" evidence="14">
    <location>
        <begin position="62"/>
        <end position="90"/>
    </location>
</feature>
<keyword evidence="5" id="KW-0732">Signal</keyword>
<comment type="subcellular location">
    <subcellularLocation>
        <location evidence="1">Membrane</location>
        <topology evidence="1">Single-pass type I membrane protein</topology>
    </subcellularLocation>
</comment>
<dbReference type="GO" id="GO:0005524">
    <property type="term" value="F:ATP binding"/>
    <property type="evidence" value="ECO:0007669"/>
    <property type="project" value="UniProtKB-KW"/>
</dbReference>
<keyword evidence="6" id="KW-0547">Nucleotide-binding</keyword>
<evidence type="ECO:0000256" key="2">
    <source>
        <dbReference type="ARBA" id="ARBA00011902"/>
    </source>
</evidence>
<feature type="region of interest" description="Disordered" evidence="14">
    <location>
        <begin position="14"/>
        <end position="45"/>
    </location>
</feature>
<dbReference type="SMART" id="SM00219">
    <property type="entry name" value="TyrKc"/>
    <property type="match status" value="1"/>
</dbReference>
<dbReference type="GO" id="GO:0043235">
    <property type="term" value="C:receptor complex"/>
    <property type="evidence" value="ECO:0007669"/>
    <property type="project" value="TreeGrafter"/>
</dbReference>
<keyword evidence="4" id="KW-0812">Transmembrane</keyword>
<dbReference type="GO" id="GO:0005886">
    <property type="term" value="C:plasma membrane"/>
    <property type="evidence" value="ECO:0007669"/>
    <property type="project" value="TreeGrafter"/>
</dbReference>
<dbReference type="Proteomes" id="UP000708208">
    <property type="component" value="Unassembled WGS sequence"/>
</dbReference>
<keyword evidence="3" id="KW-0808">Transferase</keyword>
<evidence type="ECO:0000256" key="5">
    <source>
        <dbReference type="ARBA" id="ARBA00022729"/>
    </source>
</evidence>
<dbReference type="GO" id="GO:0004714">
    <property type="term" value="F:transmembrane receptor protein tyrosine kinase activity"/>
    <property type="evidence" value="ECO:0007669"/>
    <property type="project" value="UniProtKB-EC"/>
</dbReference>
<evidence type="ECO:0000256" key="1">
    <source>
        <dbReference type="ARBA" id="ARBA00004479"/>
    </source>
</evidence>
<dbReference type="OrthoDB" id="3256376at2759"/>
<feature type="compositionally biased region" description="Basic and acidic residues" evidence="14">
    <location>
        <begin position="329"/>
        <end position="347"/>
    </location>
</feature>
<feature type="non-terminal residue" evidence="16">
    <location>
        <position position="1"/>
    </location>
</feature>
<reference evidence="16" key="1">
    <citation type="submission" date="2021-06" db="EMBL/GenBank/DDBJ databases">
        <authorList>
            <person name="Hodson N. C."/>
            <person name="Mongue J. A."/>
            <person name="Jaron S. K."/>
        </authorList>
    </citation>
    <scope>NUCLEOTIDE SEQUENCE</scope>
</reference>
<dbReference type="InterPro" id="IPR050122">
    <property type="entry name" value="RTK"/>
</dbReference>
<evidence type="ECO:0000313" key="16">
    <source>
        <dbReference type="EMBL" id="CAG7733627.1"/>
    </source>
</evidence>